<comment type="caution">
    <text evidence="1">The sequence shown here is derived from an EMBL/GenBank/DDBJ whole genome shotgun (WGS) entry which is preliminary data.</text>
</comment>
<gene>
    <name evidence="1" type="ORF">HPB47_004129</name>
</gene>
<dbReference type="EMBL" id="JABSTQ010010626">
    <property type="protein sequence ID" value="KAG0419415.1"/>
    <property type="molecule type" value="Genomic_DNA"/>
</dbReference>
<evidence type="ECO:0000313" key="1">
    <source>
        <dbReference type="EMBL" id="KAG0419415.1"/>
    </source>
</evidence>
<proteinExistence type="predicted"/>
<evidence type="ECO:0000313" key="2">
    <source>
        <dbReference type="Proteomes" id="UP000805193"/>
    </source>
</evidence>
<name>A0AC60PGP7_IXOPE</name>
<keyword evidence="2" id="KW-1185">Reference proteome</keyword>
<accession>A0AC60PGP7</accession>
<organism evidence="1 2">
    <name type="scientific">Ixodes persulcatus</name>
    <name type="common">Taiga tick</name>
    <dbReference type="NCBI Taxonomy" id="34615"/>
    <lineage>
        <taxon>Eukaryota</taxon>
        <taxon>Metazoa</taxon>
        <taxon>Ecdysozoa</taxon>
        <taxon>Arthropoda</taxon>
        <taxon>Chelicerata</taxon>
        <taxon>Arachnida</taxon>
        <taxon>Acari</taxon>
        <taxon>Parasitiformes</taxon>
        <taxon>Ixodida</taxon>
        <taxon>Ixodoidea</taxon>
        <taxon>Ixodidae</taxon>
        <taxon>Ixodinae</taxon>
        <taxon>Ixodes</taxon>
    </lineage>
</organism>
<reference evidence="1 2" key="1">
    <citation type="journal article" date="2020" name="Cell">
        <title>Large-Scale Comparative Analyses of Tick Genomes Elucidate Their Genetic Diversity and Vector Capacities.</title>
        <authorList>
            <consortium name="Tick Genome and Microbiome Consortium (TIGMIC)"/>
            <person name="Jia N."/>
            <person name="Wang J."/>
            <person name="Shi W."/>
            <person name="Du L."/>
            <person name="Sun Y."/>
            <person name="Zhan W."/>
            <person name="Jiang J.F."/>
            <person name="Wang Q."/>
            <person name="Zhang B."/>
            <person name="Ji P."/>
            <person name="Bell-Sakyi L."/>
            <person name="Cui X.M."/>
            <person name="Yuan T.T."/>
            <person name="Jiang B.G."/>
            <person name="Yang W.F."/>
            <person name="Lam T.T."/>
            <person name="Chang Q.C."/>
            <person name="Ding S.J."/>
            <person name="Wang X.J."/>
            <person name="Zhu J.G."/>
            <person name="Ruan X.D."/>
            <person name="Zhao L."/>
            <person name="Wei J.T."/>
            <person name="Ye R.Z."/>
            <person name="Que T.C."/>
            <person name="Du C.H."/>
            <person name="Zhou Y.H."/>
            <person name="Cheng J.X."/>
            <person name="Dai P.F."/>
            <person name="Guo W.B."/>
            <person name="Han X.H."/>
            <person name="Huang E.J."/>
            <person name="Li L.F."/>
            <person name="Wei W."/>
            <person name="Gao Y.C."/>
            <person name="Liu J.Z."/>
            <person name="Shao H.Z."/>
            <person name="Wang X."/>
            <person name="Wang C.C."/>
            <person name="Yang T.C."/>
            <person name="Huo Q.B."/>
            <person name="Li W."/>
            <person name="Chen H.Y."/>
            <person name="Chen S.E."/>
            <person name="Zhou L.G."/>
            <person name="Ni X.B."/>
            <person name="Tian J.H."/>
            <person name="Sheng Y."/>
            <person name="Liu T."/>
            <person name="Pan Y.S."/>
            <person name="Xia L.Y."/>
            <person name="Li J."/>
            <person name="Zhao F."/>
            <person name="Cao W.C."/>
        </authorList>
    </citation>
    <scope>NUCLEOTIDE SEQUENCE [LARGE SCALE GENOMIC DNA]</scope>
    <source>
        <strain evidence="1">Iper-2018</strain>
    </source>
</reference>
<protein>
    <submittedName>
        <fullName evidence="1">Uncharacterized protein</fullName>
    </submittedName>
</protein>
<dbReference type="Proteomes" id="UP000805193">
    <property type="component" value="Unassembled WGS sequence"/>
</dbReference>
<sequence length="178" mass="19986">MPLKTAWIVSQILPLLINCETSGTVYVDRPPSAESPWLQSRFAGDIDWNHHQKMSMPSPGNPIKPDTRPAVSSGGGSFPRVMSLKTALIVLQEVNLSELTPAVNGRLLQLWEARRSLTKRGKRQLHKKKIHTEIQELTKLAEDHPVNLARDNWYRVSGYSQAITLPPRENDDEDGGVF</sequence>